<evidence type="ECO:0000313" key="4">
    <source>
        <dbReference type="Proteomes" id="UP000474777"/>
    </source>
</evidence>
<evidence type="ECO:0000259" key="2">
    <source>
        <dbReference type="Pfam" id="PF13568"/>
    </source>
</evidence>
<dbReference type="RefSeq" id="WP_163917046.1">
    <property type="nucleotide sequence ID" value="NZ_JAAGWD010000012.1"/>
</dbReference>
<evidence type="ECO:0000313" key="3">
    <source>
        <dbReference type="EMBL" id="NEM99694.1"/>
    </source>
</evidence>
<feature type="signal peptide" evidence="1">
    <location>
        <begin position="1"/>
        <end position="20"/>
    </location>
</feature>
<sequence>MKKHLLSALFMLLTLATCYAQEQEVEDALGPRKIQRNHNELSGADAINSGFGIKGGVNFADVYGHKNLVNTDPLTDFHAGVYAQFALSRSFSLQVESLYSRKGFEMEAVEHHFDYLEVPLLAVYNISDRFSLHLGPQISIMMAAKQDGRELNLDDLNTFDYGLAGGAEARFSFIRVGARYNRGFTDLLDEGDNGLTIGRGLKNNVLQLYIGLGF</sequence>
<dbReference type="AlphaFoldDB" id="A0A6B3M1H0"/>
<proteinExistence type="predicted"/>
<dbReference type="InterPro" id="IPR025665">
    <property type="entry name" value="Beta-barrel_OMP_2"/>
</dbReference>
<protein>
    <submittedName>
        <fullName evidence="3">PorT family protein</fullName>
    </submittedName>
</protein>
<feature type="domain" description="Outer membrane protein beta-barrel" evidence="2">
    <location>
        <begin position="47"/>
        <end position="188"/>
    </location>
</feature>
<comment type="caution">
    <text evidence="3">The sequence shown here is derived from an EMBL/GenBank/DDBJ whole genome shotgun (WGS) entry which is preliminary data.</text>
</comment>
<reference evidence="3 4" key="1">
    <citation type="submission" date="2020-02" db="EMBL/GenBank/DDBJ databases">
        <authorList>
            <person name="Kim M.K."/>
        </authorList>
    </citation>
    <scope>NUCLEOTIDE SEQUENCE [LARGE SCALE GENOMIC DNA]</scope>
    <source>
        <strain evidence="3 4">BT327</strain>
    </source>
</reference>
<feature type="chain" id="PRO_5025583443" evidence="1">
    <location>
        <begin position="21"/>
        <end position="214"/>
    </location>
</feature>
<evidence type="ECO:0000256" key="1">
    <source>
        <dbReference type="SAM" id="SignalP"/>
    </source>
</evidence>
<keyword evidence="4" id="KW-1185">Reference proteome</keyword>
<dbReference type="Pfam" id="PF13568">
    <property type="entry name" value="OMP_b-brl_2"/>
    <property type="match status" value="1"/>
</dbReference>
<name>A0A6B3M1H0_9BACT</name>
<dbReference type="EMBL" id="JAAGWD010000012">
    <property type="protein sequence ID" value="NEM99694.1"/>
    <property type="molecule type" value="Genomic_DNA"/>
</dbReference>
<dbReference type="Proteomes" id="UP000474777">
    <property type="component" value="Unassembled WGS sequence"/>
</dbReference>
<keyword evidence="1" id="KW-0732">Signal</keyword>
<organism evidence="3 4">
    <name type="scientific">Pontibacter burrus</name>
    <dbReference type="NCBI Taxonomy" id="2704466"/>
    <lineage>
        <taxon>Bacteria</taxon>
        <taxon>Pseudomonadati</taxon>
        <taxon>Bacteroidota</taxon>
        <taxon>Cytophagia</taxon>
        <taxon>Cytophagales</taxon>
        <taxon>Hymenobacteraceae</taxon>
        <taxon>Pontibacter</taxon>
    </lineage>
</organism>
<gene>
    <name evidence="3" type="ORF">GXP69_18500</name>
</gene>
<accession>A0A6B3M1H0</accession>